<dbReference type="Pfam" id="PF00145">
    <property type="entry name" value="DNA_methylase"/>
    <property type="match status" value="1"/>
</dbReference>
<comment type="caution">
    <text evidence="6">The sequence shown here is derived from an EMBL/GenBank/DDBJ whole genome shotgun (WGS) entry which is preliminary data.</text>
</comment>
<proteinExistence type="predicted"/>
<dbReference type="GO" id="GO:0003886">
    <property type="term" value="F:DNA (cytosine-5-)-methyltransferase activity"/>
    <property type="evidence" value="ECO:0007669"/>
    <property type="project" value="UniProtKB-EC"/>
</dbReference>
<accession>A0AAV4JG35</accession>
<dbReference type="InterPro" id="IPR001525">
    <property type="entry name" value="C5_MeTfrase"/>
</dbReference>
<evidence type="ECO:0000256" key="2">
    <source>
        <dbReference type="ARBA" id="ARBA00022603"/>
    </source>
</evidence>
<dbReference type="GO" id="GO:0003677">
    <property type="term" value="F:DNA binding"/>
    <property type="evidence" value="ECO:0007669"/>
    <property type="project" value="TreeGrafter"/>
</dbReference>
<evidence type="ECO:0000313" key="6">
    <source>
        <dbReference type="EMBL" id="GFS20392.1"/>
    </source>
</evidence>
<reference evidence="6 7" key="1">
    <citation type="journal article" date="2021" name="Elife">
        <title>Chloroplast acquisition without the gene transfer in kleptoplastic sea slugs, Plakobranchus ocellatus.</title>
        <authorList>
            <person name="Maeda T."/>
            <person name="Takahashi S."/>
            <person name="Yoshida T."/>
            <person name="Shimamura S."/>
            <person name="Takaki Y."/>
            <person name="Nagai Y."/>
            <person name="Toyoda A."/>
            <person name="Suzuki Y."/>
            <person name="Arimoto A."/>
            <person name="Ishii H."/>
            <person name="Satoh N."/>
            <person name="Nishiyama T."/>
            <person name="Hasebe M."/>
            <person name="Maruyama T."/>
            <person name="Minagawa J."/>
            <person name="Obokata J."/>
            <person name="Shigenobu S."/>
        </authorList>
    </citation>
    <scope>NUCLEOTIDE SEQUENCE [LARGE SCALE GENOMIC DNA]</scope>
</reference>
<dbReference type="GO" id="GO:0005634">
    <property type="term" value="C:nucleus"/>
    <property type="evidence" value="ECO:0007669"/>
    <property type="project" value="TreeGrafter"/>
</dbReference>
<dbReference type="SUPFAM" id="SSF53335">
    <property type="entry name" value="S-adenosyl-L-methionine-dependent methyltransferases"/>
    <property type="match status" value="1"/>
</dbReference>
<dbReference type="PANTHER" id="PTHR10629:SF52">
    <property type="entry name" value="DNA (CYTOSINE-5)-METHYLTRANSFERASE 1"/>
    <property type="match status" value="1"/>
</dbReference>
<dbReference type="GO" id="GO:0044027">
    <property type="term" value="P:negative regulation of gene expression via chromosomal CpG island methylation"/>
    <property type="evidence" value="ECO:0007669"/>
    <property type="project" value="TreeGrafter"/>
</dbReference>
<dbReference type="EC" id="2.1.1.37" evidence="1"/>
<dbReference type="GO" id="GO:0032259">
    <property type="term" value="P:methylation"/>
    <property type="evidence" value="ECO:0007669"/>
    <property type="project" value="UniProtKB-KW"/>
</dbReference>
<evidence type="ECO:0000256" key="5">
    <source>
        <dbReference type="SAM" id="MobiDB-lite"/>
    </source>
</evidence>
<dbReference type="Gene3D" id="3.40.50.150">
    <property type="entry name" value="Vaccinia Virus protein VP39"/>
    <property type="match status" value="2"/>
</dbReference>
<feature type="region of interest" description="Disordered" evidence="5">
    <location>
        <begin position="1"/>
        <end position="29"/>
    </location>
</feature>
<keyword evidence="4" id="KW-0949">S-adenosyl-L-methionine</keyword>
<gene>
    <name evidence="6" type="ORF">ElyMa_003311800</name>
</gene>
<keyword evidence="7" id="KW-1185">Reference proteome</keyword>
<evidence type="ECO:0000256" key="4">
    <source>
        <dbReference type="ARBA" id="ARBA00022691"/>
    </source>
</evidence>
<organism evidence="6 7">
    <name type="scientific">Elysia marginata</name>
    <dbReference type="NCBI Taxonomy" id="1093978"/>
    <lineage>
        <taxon>Eukaryota</taxon>
        <taxon>Metazoa</taxon>
        <taxon>Spiralia</taxon>
        <taxon>Lophotrochozoa</taxon>
        <taxon>Mollusca</taxon>
        <taxon>Gastropoda</taxon>
        <taxon>Heterobranchia</taxon>
        <taxon>Euthyneura</taxon>
        <taxon>Panpulmonata</taxon>
        <taxon>Sacoglossa</taxon>
        <taxon>Placobranchoidea</taxon>
        <taxon>Plakobranchidae</taxon>
        <taxon>Elysia</taxon>
    </lineage>
</organism>
<keyword evidence="3" id="KW-0808">Transferase</keyword>
<keyword evidence="2" id="KW-0489">Methyltransferase</keyword>
<name>A0AAV4JG35_9GAST</name>
<sequence>MTDTASKGKGKGKGKSYTKETSSQAAPWEEKVEVHRLRTLDVFAGCGGLSEGFHQAGMAESRWAIEKEEPAAQAFRLNNPGCTVFTDDCNLLLQRVMEGEDTNALGQKLPKKGSYGVAQTRRRAIILAAAPGEKLPFYPEPMHAFAPRAMQLSVVVDDKKVC</sequence>
<dbReference type="AlphaFoldDB" id="A0AAV4JG35"/>
<dbReference type="Proteomes" id="UP000762676">
    <property type="component" value="Unassembled WGS sequence"/>
</dbReference>
<dbReference type="EMBL" id="BMAT01006816">
    <property type="protein sequence ID" value="GFS20392.1"/>
    <property type="molecule type" value="Genomic_DNA"/>
</dbReference>
<evidence type="ECO:0000313" key="7">
    <source>
        <dbReference type="Proteomes" id="UP000762676"/>
    </source>
</evidence>
<dbReference type="InterPro" id="IPR029063">
    <property type="entry name" value="SAM-dependent_MTases_sf"/>
</dbReference>
<dbReference type="PANTHER" id="PTHR10629">
    <property type="entry name" value="CYTOSINE-SPECIFIC METHYLTRANSFERASE"/>
    <property type="match status" value="1"/>
</dbReference>
<evidence type="ECO:0000256" key="1">
    <source>
        <dbReference type="ARBA" id="ARBA00011975"/>
    </source>
</evidence>
<dbReference type="InterPro" id="IPR050390">
    <property type="entry name" value="C5-Methyltransferase"/>
</dbReference>
<protein>
    <recommendedName>
        <fullName evidence="1">DNA (cytosine-5-)-methyltransferase</fullName>
        <ecNumber evidence="1">2.1.1.37</ecNumber>
    </recommendedName>
</protein>
<evidence type="ECO:0000256" key="3">
    <source>
        <dbReference type="ARBA" id="ARBA00022679"/>
    </source>
</evidence>